<dbReference type="EC" id="3.2.1.14" evidence="2"/>
<name>A0A1S8BP75_9PEZI</name>
<organism evidence="12 13">
    <name type="scientific">Diplodia seriata</name>
    <dbReference type="NCBI Taxonomy" id="420778"/>
    <lineage>
        <taxon>Eukaryota</taxon>
        <taxon>Fungi</taxon>
        <taxon>Dikarya</taxon>
        <taxon>Ascomycota</taxon>
        <taxon>Pezizomycotina</taxon>
        <taxon>Dothideomycetes</taxon>
        <taxon>Dothideomycetes incertae sedis</taxon>
        <taxon>Botryosphaeriales</taxon>
        <taxon>Botryosphaeriaceae</taxon>
        <taxon>Diplodia</taxon>
    </lineage>
</organism>
<keyword evidence="4" id="KW-0146">Chitin degradation</keyword>
<dbReference type="PROSITE" id="PS01095">
    <property type="entry name" value="GH18_1"/>
    <property type="match status" value="1"/>
</dbReference>
<dbReference type="AlphaFoldDB" id="A0A1S8BP75"/>
<comment type="catalytic activity">
    <reaction evidence="1">
        <text>Random endo-hydrolysis of N-acetyl-beta-D-glucosaminide (1-&gt;4)-beta-linkages in chitin and chitodextrins.</text>
        <dbReference type="EC" id="3.2.1.14"/>
    </reaction>
</comment>
<reference evidence="12 13" key="1">
    <citation type="submission" date="2017-01" db="EMBL/GenBank/DDBJ databases">
        <title>Draft genome sequence of Diplodia seriata F98.1, a fungal species involved in grapevine trunk diseases.</title>
        <authorList>
            <person name="Robert-Siegwald G."/>
            <person name="Vallet J."/>
            <person name="Abou-Mansour E."/>
            <person name="Xu J."/>
            <person name="Rey P."/>
            <person name="Bertsch C."/>
            <person name="Rego C."/>
            <person name="Larignon P."/>
            <person name="Fontaine F."/>
            <person name="Lebrun M.-H."/>
        </authorList>
    </citation>
    <scope>NUCLEOTIDE SEQUENCE [LARGE SCALE GENOMIC DNA]</scope>
    <source>
        <strain evidence="12 13">F98.1</strain>
    </source>
</reference>
<evidence type="ECO:0000256" key="5">
    <source>
        <dbReference type="ARBA" id="ARBA00023277"/>
    </source>
</evidence>
<evidence type="ECO:0000256" key="3">
    <source>
        <dbReference type="ARBA" id="ARBA00022801"/>
    </source>
</evidence>
<dbReference type="EMBL" id="MSZU01000074">
    <property type="protein sequence ID" value="OMP89342.1"/>
    <property type="molecule type" value="Genomic_DNA"/>
</dbReference>
<dbReference type="InterPro" id="IPR001223">
    <property type="entry name" value="Glyco_hydro18_cat"/>
</dbReference>
<evidence type="ECO:0000256" key="2">
    <source>
        <dbReference type="ARBA" id="ARBA00012729"/>
    </source>
</evidence>
<feature type="compositionally biased region" description="Basic and acidic residues" evidence="10">
    <location>
        <begin position="345"/>
        <end position="355"/>
    </location>
</feature>
<dbReference type="Gene3D" id="3.20.20.80">
    <property type="entry name" value="Glycosidases"/>
    <property type="match status" value="1"/>
</dbReference>
<dbReference type="InterPro" id="IPR017853">
    <property type="entry name" value="GH"/>
</dbReference>
<dbReference type="InterPro" id="IPR001579">
    <property type="entry name" value="Glyco_hydro_18_chit_AS"/>
</dbReference>
<proteinExistence type="inferred from homology"/>
<keyword evidence="7" id="KW-0624">Polysaccharide degradation</keyword>
<evidence type="ECO:0000259" key="11">
    <source>
        <dbReference type="PROSITE" id="PS51910"/>
    </source>
</evidence>
<evidence type="ECO:0000256" key="7">
    <source>
        <dbReference type="ARBA" id="ARBA00023326"/>
    </source>
</evidence>
<dbReference type="GO" id="GO:0008843">
    <property type="term" value="F:endochitinase activity"/>
    <property type="evidence" value="ECO:0007669"/>
    <property type="project" value="UniProtKB-EC"/>
</dbReference>
<feature type="region of interest" description="Disordered" evidence="10">
    <location>
        <begin position="329"/>
        <end position="355"/>
    </location>
</feature>
<dbReference type="STRING" id="420778.A0A1S8BP75"/>
<dbReference type="PROSITE" id="PS51910">
    <property type="entry name" value="GH18_2"/>
    <property type="match status" value="1"/>
</dbReference>
<evidence type="ECO:0000256" key="8">
    <source>
        <dbReference type="RuleBase" id="RU000489"/>
    </source>
</evidence>
<accession>A0A1S8BP75</accession>
<keyword evidence="5" id="KW-0119">Carbohydrate metabolism</keyword>
<dbReference type="Proteomes" id="UP000190776">
    <property type="component" value="Unassembled WGS sequence"/>
</dbReference>
<dbReference type="PANTHER" id="PTHR45708">
    <property type="entry name" value="ENDOCHITINASE"/>
    <property type="match status" value="1"/>
</dbReference>
<evidence type="ECO:0000313" key="13">
    <source>
        <dbReference type="Proteomes" id="UP000190776"/>
    </source>
</evidence>
<evidence type="ECO:0000256" key="9">
    <source>
        <dbReference type="RuleBase" id="RU004453"/>
    </source>
</evidence>
<keyword evidence="6 8" id="KW-0326">Glycosidase</keyword>
<sequence>MAAYWGQNSYGQASGNLTQQRLSYYCASMLTYPNRIIPLAFMTAISDSTGHPQLNFANQGDKCTTFDGTQLLNCPELATDIPLCQTQYNKTILLSIGGATYTEGGFANATAATTAADRIWSMFGPPPHTTNLTTPTPTTSTTAPVLRPFGTAQLDGFDFDFESPVTNISPFAQRLRSLMSAASATDNRTRLLTAAPQCPFPDAADDAFLSGPDAVAIDAVFVQFYNNYCGVQSFVPGASEQSNFDYGAWDTWARTEAVDSGVKVFVGVPASATAAGSGYLPPANLAPVLEYVKGFGESFGGVMVWDASQAQANAGFLASVKKELVEIEEESEAAEEESCGGYGGDRTRRGVEFRA</sequence>
<evidence type="ECO:0000256" key="1">
    <source>
        <dbReference type="ARBA" id="ARBA00000822"/>
    </source>
</evidence>
<evidence type="ECO:0000256" key="10">
    <source>
        <dbReference type="SAM" id="MobiDB-lite"/>
    </source>
</evidence>
<dbReference type="OrthoDB" id="6020543at2759"/>
<evidence type="ECO:0000313" key="12">
    <source>
        <dbReference type="EMBL" id="OMP89342.1"/>
    </source>
</evidence>
<dbReference type="Pfam" id="PF00704">
    <property type="entry name" value="Glyco_hydro_18"/>
    <property type="match status" value="1"/>
</dbReference>
<dbReference type="SUPFAM" id="SSF51445">
    <property type="entry name" value="(Trans)glycosidases"/>
    <property type="match status" value="1"/>
</dbReference>
<dbReference type="GO" id="GO:0006032">
    <property type="term" value="P:chitin catabolic process"/>
    <property type="evidence" value="ECO:0007669"/>
    <property type="project" value="UniProtKB-KW"/>
</dbReference>
<dbReference type="PANTHER" id="PTHR45708:SF49">
    <property type="entry name" value="ENDOCHITINASE"/>
    <property type="match status" value="1"/>
</dbReference>
<comment type="similarity">
    <text evidence="9">Belongs to the glycosyl hydrolase 18 family.</text>
</comment>
<dbReference type="GO" id="GO:0000272">
    <property type="term" value="P:polysaccharide catabolic process"/>
    <property type="evidence" value="ECO:0007669"/>
    <property type="project" value="UniProtKB-KW"/>
</dbReference>
<feature type="domain" description="GH18" evidence="11">
    <location>
        <begin position="1"/>
        <end position="327"/>
    </location>
</feature>
<dbReference type="InterPro" id="IPR050542">
    <property type="entry name" value="Glycosyl_Hydrlase18_Chitinase"/>
</dbReference>
<comment type="caution">
    <text evidence="12">The sequence shown here is derived from an EMBL/GenBank/DDBJ whole genome shotgun (WGS) entry which is preliminary data.</text>
</comment>
<evidence type="ECO:0000256" key="6">
    <source>
        <dbReference type="ARBA" id="ARBA00023295"/>
    </source>
</evidence>
<evidence type="ECO:0000256" key="4">
    <source>
        <dbReference type="ARBA" id="ARBA00023024"/>
    </source>
</evidence>
<feature type="compositionally biased region" description="Acidic residues" evidence="10">
    <location>
        <begin position="329"/>
        <end position="338"/>
    </location>
</feature>
<protein>
    <recommendedName>
        <fullName evidence="2">chitinase</fullName>
        <ecNumber evidence="2">3.2.1.14</ecNumber>
    </recommendedName>
</protein>
<gene>
    <name evidence="12" type="ORF">BK809_0006066</name>
</gene>
<keyword evidence="3 8" id="KW-0378">Hydrolase</keyword>
<dbReference type="GO" id="GO:0005576">
    <property type="term" value="C:extracellular region"/>
    <property type="evidence" value="ECO:0007669"/>
    <property type="project" value="TreeGrafter"/>
</dbReference>